<feature type="domain" description="Mur ligase central" evidence="4">
    <location>
        <begin position="59"/>
        <end position="218"/>
    </location>
</feature>
<evidence type="ECO:0000313" key="5">
    <source>
        <dbReference type="EMBL" id="NKX51166.1"/>
    </source>
</evidence>
<sequence>CGAVAVLTDDEGVRLAAGQDLGGIPVLLAEDLRTLVGPLSAAVYDSRPEQGRRPVLFGVTGTNGKTTTTYFVNSLLAALGRTTGLIGTIEILAGGEPIPSALTTPESPQVHGLLALMRERGLDAAAMEVSSHAVSYRRVDGVVYDVAGFTNLTQDHLDQHGSMEEYFETKAQLFTPARSRCAVVCVDDRWGRELASRAAVPTLSLSTDGRTAADWSVQAVVRDGLGHRFELHGPGGARL</sequence>
<evidence type="ECO:0000313" key="6">
    <source>
        <dbReference type="Proteomes" id="UP000523795"/>
    </source>
</evidence>
<dbReference type="PANTHER" id="PTHR23135:SF4">
    <property type="entry name" value="UDP-N-ACETYLMURAMOYL-L-ALANYL-D-GLUTAMATE--2,6-DIAMINOPIMELATE LIGASE MURE HOMOLOG, CHLOROPLASTIC"/>
    <property type="match status" value="1"/>
</dbReference>
<keyword evidence="3" id="KW-0067">ATP-binding</keyword>
<evidence type="ECO:0000256" key="2">
    <source>
        <dbReference type="ARBA" id="ARBA00022741"/>
    </source>
</evidence>
<accession>A0ABX1JQ09</accession>
<dbReference type="InterPro" id="IPR013221">
    <property type="entry name" value="Mur_ligase_cen"/>
</dbReference>
<keyword evidence="2" id="KW-0547">Nucleotide-binding</keyword>
<dbReference type="PROSITE" id="PS01011">
    <property type="entry name" value="FOLYLPOLYGLU_SYNT_1"/>
    <property type="match status" value="1"/>
</dbReference>
<dbReference type="GO" id="GO:0016874">
    <property type="term" value="F:ligase activity"/>
    <property type="evidence" value="ECO:0007669"/>
    <property type="project" value="UniProtKB-KW"/>
</dbReference>
<protein>
    <submittedName>
        <fullName evidence="5">UDP-N-acetylmuramoyl-L-alanyl-D-glutamate--2, 6-diaminopimelate ligase</fullName>
    </submittedName>
</protein>
<keyword evidence="6" id="KW-1185">Reference proteome</keyword>
<dbReference type="InterPro" id="IPR018109">
    <property type="entry name" value="Folylpolyglutamate_synth_CS"/>
</dbReference>
<dbReference type="Pfam" id="PF08245">
    <property type="entry name" value="Mur_ligase_M"/>
    <property type="match status" value="1"/>
</dbReference>
<dbReference type="InterPro" id="IPR036565">
    <property type="entry name" value="Mur-like_cat_sf"/>
</dbReference>
<feature type="non-terminal residue" evidence="5">
    <location>
        <position position="1"/>
    </location>
</feature>
<dbReference type="SUPFAM" id="SSF53623">
    <property type="entry name" value="MurD-like peptide ligases, catalytic domain"/>
    <property type="match status" value="1"/>
</dbReference>
<dbReference type="PANTHER" id="PTHR23135">
    <property type="entry name" value="MUR LIGASE FAMILY MEMBER"/>
    <property type="match status" value="1"/>
</dbReference>
<evidence type="ECO:0000259" key="4">
    <source>
        <dbReference type="Pfam" id="PF08245"/>
    </source>
</evidence>
<dbReference type="EMBL" id="JAAZSR010000182">
    <property type="protein sequence ID" value="NKX51166.1"/>
    <property type="molecule type" value="Genomic_DNA"/>
</dbReference>
<keyword evidence="1 5" id="KW-0436">Ligase</keyword>
<gene>
    <name evidence="5" type="ORF">HER39_11450</name>
</gene>
<feature type="non-terminal residue" evidence="5">
    <location>
        <position position="239"/>
    </location>
</feature>
<reference evidence="5 6" key="1">
    <citation type="submission" date="2020-04" db="EMBL/GenBank/DDBJ databases">
        <authorList>
            <person name="Liu S."/>
        </authorList>
    </citation>
    <scope>NUCLEOTIDE SEQUENCE [LARGE SCALE GENOMIC DNA]</scope>
    <source>
        <strain evidence="5 6">CGMCC 1.15091</strain>
    </source>
</reference>
<proteinExistence type="predicted"/>
<evidence type="ECO:0000256" key="3">
    <source>
        <dbReference type="ARBA" id="ARBA00022840"/>
    </source>
</evidence>
<dbReference type="Proteomes" id="UP000523795">
    <property type="component" value="Unassembled WGS sequence"/>
</dbReference>
<evidence type="ECO:0000256" key="1">
    <source>
        <dbReference type="ARBA" id="ARBA00022598"/>
    </source>
</evidence>
<comment type="caution">
    <text evidence="5">The sequence shown here is derived from an EMBL/GenBank/DDBJ whole genome shotgun (WGS) entry which is preliminary data.</text>
</comment>
<dbReference type="Gene3D" id="3.40.1190.10">
    <property type="entry name" value="Mur-like, catalytic domain"/>
    <property type="match status" value="1"/>
</dbReference>
<organism evidence="5 6">
    <name type="scientific">Arthrobacter deserti</name>
    <dbReference type="NCBI Taxonomy" id="1742687"/>
    <lineage>
        <taxon>Bacteria</taxon>
        <taxon>Bacillati</taxon>
        <taxon>Actinomycetota</taxon>
        <taxon>Actinomycetes</taxon>
        <taxon>Micrococcales</taxon>
        <taxon>Micrococcaceae</taxon>
        <taxon>Arthrobacter</taxon>
    </lineage>
</organism>
<name>A0ABX1JQ09_9MICC</name>